<name>A0ABN0VUY0_9BACI</name>
<evidence type="ECO:0000256" key="2">
    <source>
        <dbReference type="ARBA" id="ARBA00022801"/>
    </source>
</evidence>
<dbReference type="InterPro" id="IPR003010">
    <property type="entry name" value="C-N_Hydrolase"/>
</dbReference>
<dbReference type="PANTHER" id="PTHR23088">
    <property type="entry name" value="NITRILASE-RELATED"/>
    <property type="match status" value="1"/>
</dbReference>
<dbReference type="GO" id="GO:0016787">
    <property type="term" value="F:hydrolase activity"/>
    <property type="evidence" value="ECO:0007669"/>
    <property type="project" value="UniProtKB-KW"/>
</dbReference>
<dbReference type="RefSeq" id="WP_343796182.1">
    <property type="nucleotide sequence ID" value="NZ_BAAADJ010000004.1"/>
</dbReference>
<evidence type="ECO:0000313" key="5">
    <source>
        <dbReference type="Proteomes" id="UP001500782"/>
    </source>
</evidence>
<dbReference type="PROSITE" id="PS01227">
    <property type="entry name" value="UPF0012"/>
    <property type="match status" value="1"/>
</dbReference>
<sequence length="271" mass="29860">MKVAAIQMNTKADKQENLQKAERFITKAAEDGAIFISLPEYFNFMGPDTEKVQNAEEIPGGETYQLLSSLAKKHGVYIHAGSILEKYSDEKAYNTGFVVSPEGDVVAKYNKLHLFDIEINGMPAYKESNTIQAGESSATVELPFGKAGLSICYDLRFPELYREYALDGCNVLCIPAAFTQYTGMLAWEVLQRARAIENQCYVIAAGQFGSHAPGKACYGNSMIIDPWGTVIARAPEGEGVIVAEIDPSTVKQARESVPCLTHRRPELYKVK</sequence>
<keyword evidence="5" id="KW-1185">Reference proteome</keyword>
<reference evidence="4 5" key="1">
    <citation type="journal article" date="2019" name="Int. J. Syst. Evol. Microbiol.">
        <title>The Global Catalogue of Microorganisms (GCM) 10K type strain sequencing project: providing services to taxonomists for standard genome sequencing and annotation.</title>
        <authorList>
            <consortium name="The Broad Institute Genomics Platform"/>
            <consortium name="The Broad Institute Genome Sequencing Center for Infectious Disease"/>
            <person name="Wu L."/>
            <person name="Ma J."/>
        </authorList>
    </citation>
    <scope>NUCLEOTIDE SEQUENCE [LARGE SCALE GENOMIC DNA]</scope>
    <source>
        <strain evidence="4 5">JCM 9731</strain>
    </source>
</reference>
<dbReference type="PANTHER" id="PTHR23088:SF27">
    <property type="entry name" value="DEAMINATED GLUTATHIONE AMIDASE"/>
    <property type="match status" value="1"/>
</dbReference>
<feature type="domain" description="CN hydrolase" evidence="3">
    <location>
        <begin position="1"/>
        <end position="247"/>
    </location>
</feature>
<comment type="caution">
    <text evidence="4">The sequence shown here is derived from an EMBL/GenBank/DDBJ whole genome shotgun (WGS) entry which is preliminary data.</text>
</comment>
<dbReference type="PROSITE" id="PS50263">
    <property type="entry name" value="CN_HYDROLASE"/>
    <property type="match status" value="1"/>
</dbReference>
<dbReference type="Pfam" id="PF00795">
    <property type="entry name" value="CN_hydrolase"/>
    <property type="match status" value="1"/>
</dbReference>
<comment type="similarity">
    <text evidence="1">Belongs to the carbon-nitrogen hydrolase superfamily. NIT1/NIT2 family.</text>
</comment>
<dbReference type="Proteomes" id="UP001500782">
    <property type="component" value="Unassembled WGS sequence"/>
</dbReference>
<dbReference type="SUPFAM" id="SSF56317">
    <property type="entry name" value="Carbon-nitrogen hydrolase"/>
    <property type="match status" value="1"/>
</dbReference>
<evidence type="ECO:0000259" key="3">
    <source>
        <dbReference type="PROSITE" id="PS50263"/>
    </source>
</evidence>
<dbReference type="InterPro" id="IPR036526">
    <property type="entry name" value="C-N_Hydrolase_sf"/>
</dbReference>
<evidence type="ECO:0000313" key="4">
    <source>
        <dbReference type="EMBL" id="GAA0317680.1"/>
    </source>
</evidence>
<evidence type="ECO:0000256" key="1">
    <source>
        <dbReference type="ARBA" id="ARBA00010613"/>
    </source>
</evidence>
<protein>
    <submittedName>
        <fullName evidence="4">Carbon-nitrogen hydrolase family protein</fullName>
    </submittedName>
</protein>
<dbReference type="InterPro" id="IPR001110">
    <property type="entry name" value="UPF0012_CS"/>
</dbReference>
<proteinExistence type="inferred from homology"/>
<dbReference type="CDD" id="cd07572">
    <property type="entry name" value="nit"/>
    <property type="match status" value="1"/>
</dbReference>
<accession>A0ABN0VUY0</accession>
<dbReference type="Gene3D" id="3.60.110.10">
    <property type="entry name" value="Carbon-nitrogen hydrolase"/>
    <property type="match status" value="1"/>
</dbReference>
<keyword evidence="2 4" id="KW-0378">Hydrolase</keyword>
<dbReference type="EMBL" id="BAAADJ010000004">
    <property type="protein sequence ID" value="GAA0317680.1"/>
    <property type="molecule type" value="Genomic_DNA"/>
</dbReference>
<gene>
    <name evidence="4" type="ORF">GCM10008967_05300</name>
</gene>
<dbReference type="InterPro" id="IPR045254">
    <property type="entry name" value="Nit1/2_C-N_Hydrolase"/>
</dbReference>
<organism evidence="4 5">
    <name type="scientific">Bacillus carboniphilus</name>
    <dbReference type="NCBI Taxonomy" id="86663"/>
    <lineage>
        <taxon>Bacteria</taxon>
        <taxon>Bacillati</taxon>
        <taxon>Bacillota</taxon>
        <taxon>Bacilli</taxon>
        <taxon>Bacillales</taxon>
        <taxon>Bacillaceae</taxon>
        <taxon>Bacillus</taxon>
    </lineage>
</organism>